<dbReference type="EMBL" id="JTDE01002346">
    <property type="protein sequence ID" value="KAF7257496.1"/>
    <property type="molecule type" value="Genomic_DNA"/>
</dbReference>
<sequence>MHYSEGNSFRTGVKPWMIFRLSIINYLLLHLLLLERFMVVPTGGSTCPLANSPVSLGSGSLDQLVDVLLTKLFRSSSSIRIEQLMELTQGVELGPVTIYNLHSIRRTCGIQLTTQDSVGCNQRGLLLDGCFGFDNLQVNASLTSWIPGLRNGDFLITLKAISLKTRIELFSTLPSGQGVPIHSYVSANFQVARIVQLQTTVTNTGSSGLTIRSIKGGVGQKLLTWFMSQCSNLFTQPLLNRFDWSIKRALNEQLRTFELTPLFVPTRTITIWPDKPKKVTKTSTVIQAVSEPTAILAIPLA</sequence>
<dbReference type="AlphaFoldDB" id="A0A8S9YVT7"/>
<keyword evidence="3" id="KW-1185">Reference proteome</keyword>
<gene>
    <name evidence="2" type="ORF">EG68_05481</name>
</gene>
<organism evidence="2 3">
    <name type="scientific">Paragonimus skrjabini miyazakii</name>
    <dbReference type="NCBI Taxonomy" id="59628"/>
    <lineage>
        <taxon>Eukaryota</taxon>
        <taxon>Metazoa</taxon>
        <taxon>Spiralia</taxon>
        <taxon>Lophotrochozoa</taxon>
        <taxon>Platyhelminthes</taxon>
        <taxon>Trematoda</taxon>
        <taxon>Digenea</taxon>
        <taxon>Plagiorchiida</taxon>
        <taxon>Troglotremata</taxon>
        <taxon>Troglotrematidae</taxon>
        <taxon>Paragonimus</taxon>
    </lineage>
</organism>
<feature type="transmembrane region" description="Helical" evidence="1">
    <location>
        <begin position="16"/>
        <end position="34"/>
    </location>
</feature>
<evidence type="ECO:0000313" key="2">
    <source>
        <dbReference type="EMBL" id="KAF7257496.1"/>
    </source>
</evidence>
<keyword evidence="1" id="KW-1133">Transmembrane helix</keyword>
<accession>A0A8S9YVT7</accession>
<dbReference type="Proteomes" id="UP000822476">
    <property type="component" value="Unassembled WGS sequence"/>
</dbReference>
<proteinExistence type="predicted"/>
<protein>
    <submittedName>
        <fullName evidence="2">Uncharacterized protein</fullName>
    </submittedName>
</protein>
<keyword evidence="1" id="KW-0472">Membrane</keyword>
<keyword evidence="1" id="KW-0812">Transmembrane</keyword>
<name>A0A8S9YVT7_9TREM</name>
<reference evidence="2" key="1">
    <citation type="submission" date="2019-07" db="EMBL/GenBank/DDBJ databases">
        <title>Annotation for the trematode Paragonimus miyazaki's.</title>
        <authorList>
            <person name="Choi Y.-J."/>
        </authorList>
    </citation>
    <scope>NUCLEOTIDE SEQUENCE</scope>
    <source>
        <strain evidence="2">Japan</strain>
    </source>
</reference>
<evidence type="ECO:0000313" key="3">
    <source>
        <dbReference type="Proteomes" id="UP000822476"/>
    </source>
</evidence>
<evidence type="ECO:0000256" key="1">
    <source>
        <dbReference type="SAM" id="Phobius"/>
    </source>
</evidence>
<comment type="caution">
    <text evidence="2">The sequence shown here is derived from an EMBL/GenBank/DDBJ whole genome shotgun (WGS) entry which is preliminary data.</text>
</comment>